<dbReference type="EMBL" id="ABHU01000029">
    <property type="protein sequence ID" value="EDU88970.1"/>
    <property type="molecule type" value="Genomic_DNA"/>
</dbReference>
<evidence type="ECO:0000256" key="2">
    <source>
        <dbReference type="ARBA" id="ARBA00004377"/>
    </source>
</evidence>
<evidence type="ECO:0000313" key="13">
    <source>
        <dbReference type="Proteomes" id="UP000004641"/>
    </source>
</evidence>
<sequence>MKGQEGMTLLEVIVALVVFALAGMALMQASTQQAAGIGRMEEKVLAGWLADNQMVQLQLEKTWPENGWGEKTISFAGTEWYLRWGGPDSDVPQPRSLEVEVRRTKEETSALVSLRSSVVRE</sequence>
<organism evidence="12 13">
    <name type="scientific">Escherichia coli O157:H7 (strain EC869)</name>
    <dbReference type="NCBI Taxonomy" id="478008"/>
    <lineage>
        <taxon>Bacteria</taxon>
        <taxon>Pseudomonadati</taxon>
        <taxon>Pseudomonadota</taxon>
        <taxon>Gammaproteobacteria</taxon>
        <taxon>Enterobacterales</taxon>
        <taxon>Enterobacteriaceae</taxon>
        <taxon>Escherichia</taxon>
    </lineage>
</organism>
<dbReference type="InterPro" id="IPR010052">
    <property type="entry name" value="T2SS_protein-GspI"/>
</dbReference>
<dbReference type="Gene3D" id="3.30.1300.30">
    <property type="entry name" value="GSPII I/J protein-like"/>
    <property type="match status" value="1"/>
</dbReference>
<reference evidence="12 13" key="1">
    <citation type="journal article" date="2011" name="Appl. Environ. Microbiol.">
        <title>Genome signatures of Escherichia coli O157:H7 isolates from the bovine host reservoir.</title>
        <authorList>
            <person name="Eppinger M."/>
            <person name="Mammel M.K."/>
            <person name="Leclerc J.E."/>
            <person name="Ravel J."/>
            <person name="Cebula T.A."/>
        </authorList>
    </citation>
    <scope>NUCLEOTIDE SEQUENCE [LARGE SCALE GENOMIC DNA]</scope>
    <source>
        <strain evidence="12 13">EC869</strain>
    </source>
</reference>
<dbReference type="RefSeq" id="WP_001302193.1">
    <property type="nucleotide sequence ID" value="NZ_ABHU01000029.1"/>
</dbReference>
<name>A0A0H3PHS6_ECO5C</name>
<dbReference type="PANTHER" id="PTHR38779:SF2">
    <property type="entry name" value="TYPE II SECRETION SYSTEM PROTEIN I-RELATED"/>
    <property type="match status" value="1"/>
</dbReference>
<keyword evidence="4" id="KW-1003">Cell membrane</keyword>
<dbReference type="NCBIfam" id="TIGR02532">
    <property type="entry name" value="IV_pilin_GFxxxE"/>
    <property type="match status" value="1"/>
</dbReference>
<comment type="caution">
    <text evidence="12">The sequence shown here is derived from an EMBL/GenBank/DDBJ whole genome shotgun (WGS) entry which is preliminary data.</text>
</comment>
<evidence type="ECO:0000256" key="8">
    <source>
        <dbReference type="ARBA" id="ARBA00022989"/>
    </source>
</evidence>
<dbReference type="PROSITE" id="PS00409">
    <property type="entry name" value="PROKAR_NTER_METHYL"/>
    <property type="match status" value="1"/>
</dbReference>
<evidence type="ECO:0000256" key="1">
    <source>
        <dbReference type="ARBA" id="ARBA00003161"/>
    </source>
</evidence>
<comment type="subunit">
    <text evidence="10">Type II secretion is composed of four main components: the outer membrane complex, the inner membrane complex, the cytoplasmic secretion ATPase and the periplasm-spanning pseudopilus.</text>
</comment>
<proteinExistence type="inferred from homology"/>
<feature type="domain" description="Type II secretion system protein GspI C-terminal" evidence="11">
    <location>
        <begin position="40"/>
        <end position="116"/>
    </location>
</feature>
<dbReference type="InterPro" id="IPR003413">
    <property type="entry name" value="T2SS_GspI_C"/>
</dbReference>
<evidence type="ECO:0000256" key="9">
    <source>
        <dbReference type="ARBA" id="ARBA00023136"/>
    </source>
</evidence>
<dbReference type="AlphaFoldDB" id="A0A0H3PHS6"/>
<keyword evidence="9" id="KW-0472">Membrane</keyword>
<dbReference type="InterPro" id="IPR045584">
    <property type="entry name" value="Pilin-like"/>
</dbReference>
<dbReference type="PANTHER" id="PTHR38779">
    <property type="entry name" value="TYPE II SECRETION SYSTEM PROTEIN I-RELATED"/>
    <property type="match status" value="1"/>
</dbReference>
<evidence type="ECO:0000259" key="11">
    <source>
        <dbReference type="Pfam" id="PF02501"/>
    </source>
</evidence>
<keyword evidence="6 10" id="KW-0997">Cell inner membrane</keyword>
<evidence type="ECO:0000256" key="5">
    <source>
        <dbReference type="ARBA" id="ARBA00022481"/>
    </source>
</evidence>
<keyword evidence="5 10" id="KW-0488">Methylation</keyword>
<comment type="subcellular location">
    <subcellularLocation>
        <location evidence="2 10">Cell inner membrane</location>
        <topology evidence="2 10">Single-pass membrane protein</topology>
    </subcellularLocation>
</comment>
<comment type="similarity">
    <text evidence="3 10">Belongs to the GSP I family.</text>
</comment>
<dbReference type="GO" id="GO:0015627">
    <property type="term" value="C:type II protein secretion system complex"/>
    <property type="evidence" value="ECO:0007669"/>
    <property type="project" value="UniProtKB-UniRule"/>
</dbReference>
<dbReference type="GO" id="GO:0005886">
    <property type="term" value="C:plasma membrane"/>
    <property type="evidence" value="ECO:0007669"/>
    <property type="project" value="UniProtKB-SubCell"/>
</dbReference>
<dbReference type="Pfam" id="PF07963">
    <property type="entry name" value="N_methyl"/>
    <property type="match status" value="1"/>
</dbReference>
<evidence type="ECO:0000256" key="10">
    <source>
        <dbReference type="RuleBase" id="RU368030"/>
    </source>
</evidence>
<dbReference type="Pfam" id="PF02501">
    <property type="entry name" value="T2SSI"/>
    <property type="match status" value="1"/>
</dbReference>
<evidence type="ECO:0000256" key="6">
    <source>
        <dbReference type="ARBA" id="ARBA00022519"/>
    </source>
</evidence>
<dbReference type="SUPFAM" id="SSF54523">
    <property type="entry name" value="Pili subunits"/>
    <property type="match status" value="1"/>
</dbReference>
<dbReference type="Proteomes" id="UP000004641">
    <property type="component" value="Unassembled WGS sequence"/>
</dbReference>
<comment type="PTM">
    <text evidence="10">Cleaved by prepilin peptidase.</text>
</comment>
<evidence type="ECO:0000256" key="7">
    <source>
        <dbReference type="ARBA" id="ARBA00022692"/>
    </source>
</evidence>
<evidence type="ECO:0000256" key="3">
    <source>
        <dbReference type="ARBA" id="ARBA00008358"/>
    </source>
</evidence>
<gene>
    <name evidence="12" type="primary">gspI</name>
    <name evidence="12" type="ORF">ECH7EC869_2481</name>
</gene>
<dbReference type="GO" id="GO:0015628">
    <property type="term" value="P:protein secretion by the type II secretion system"/>
    <property type="evidence" value="ECO:0007669"/>
    <property type="project" value="UniProtKB-UniRule"/>
</dbReference>
<dbReference type="NCBIfam" id="TIGR01707">
    <property type="entry name" value="gspI"/>
    <property type="match status" value="1"/>
</dbReference>
<keyword evidence="7" id="KW-0812">Transmembrane</keyword>
<evidence type="ECO:0000256" key="4">
    <source>
        <dbReference type="ARBA" id="ARBA00022475"/>
    </source>
</evidence>
<dbReference type="InterPro" id="IPR012902">
    <property type="entry name" value="N_methyl_site"/>
</dbReference>
<accession>A0A0H3PHS6</accession>
<keyword evidence="8" id="KW-1133">Transmembrane helix</keyword>
<comment type="function">
    <text evidence="1">Component of the type II secretion system required for the energy-dependent secretion of extracellular factors such as proteases and toxins from the periplasm. Part of the pseudopilus tip complex that is critical for the recognition and binding of secretion substrates.</text>
</comment>
<evidence type="ECO:0000313" key="12">
    <source>
        <dbReference type="EMBL" id="EDU88970.1"/>
    </source>
</evidence>
<protein>
    <recommendedName>
        <fullName evidence="10">Type II secretion system protein I</fullName>
        <shortName evidence="10">T2SS minor pseudopilin I</shortName>
    </recommendedName>
</protein>